<dbReference type="SMART" id="SM00448">
    <property type="entry name" value="REC"/>
    <property type="match status" value="1"/>
</dbReference>
<dbReference type="EMBL" id="CP060715">
    <property type="protein sequence ID" value="QNN61499.1"/>
    <property type="molecule type" value="Genomic_DNA"/>
</dbReference>
<keyword evidence="3" id="KW-0805">Transcription regulation</keyword>
<accession>A0A7G9S0X4</accession>
<dbReference type="InterPro" id="IPR001789">
    <property type="entry name" value="Sig_transdc_resp-reg_receiver"/>
</dbReference>
<dbReference type="InterPro" id="IPR036388">
    <property type="entry name" value="WH-like_DNA-bd_sf"/>
</dbReference>
<dbReference type="Pfam" id="PF00072">
    <property type="entry name" value="Response_reg"/>
    <property type="match status" value="1"/>
</dbReference>
<dbReference type="GO" id="GO:0006355">
    <property type="term" value="P:regulation of DNA-templated transcription"/>
    <property type="evidence" value="ECO:0007669"/>
    <property type="project" value="InterPro"/>
</dbReference>
<feature type="modified residue" description="4-aspartylphosphate" evidence="6">
    <location>
        <position position="52"/>
    </location>
</feature>
<evidence type="ECO:0000259" key="8">
    <source>
        <dbReference type="PROSITE" id="PS50110"/>
    </source>
</evidence>
<dbReference type="CDD" id="cd00383">
    <property type="entry name" value="trans_reg_C"/>
    <property type="match status" value="1"/>
</dbReference>
<organism evidence="10 11">
    <name type="scientific">Erysipelothrix inopinata</name>
    <dbReference type="NCBI Taxonomy" id="225084"/>
    <lineage>
        <taxon>Bacteria</taxon>
        <taxon>Bacillati</taxon>
        <taxon>Bacillota</taxon>
        <taxon>Erysipelotrichia</taxon>
        <taxon>Erysipelotrichales</taxon>
        <taxon>Erysipelotrichaceae</taxon>
        <taxon>Erysipelothrix</taxon>
    </lineage>
</organism>
<dbReference type="Pfam" id="PF00486">
    <property type="entry name" value="Trans_reg_C"/>
    <property type="match status" value="1"/>
</dbReference>
<dbReference type="Gene3D" id="1.10.10.10">
    <property type="entry name" value="Winged helix-like DNA-binding domain superfamily/Winged helix DNA-binding domain"/>
    <property type="match status" value="1"/>
</dbReference>
<evidence type="ECO:0000256" key="1">
    <source>
        <dbReference type="ARBA" id="ARBA00022553"/>
    </source>
</evidence>
<evidence type="ECO:0000256" key="6">
    <source>
        <dbReference type="PROSITE-ProRule" id="PRU00169"/>
    </source>
</evidence>
<evidence type="ECO:0000313" key="10">
    <source>
        <dbReference type="EMBL" id="QNN61499.1"/>
    </source>
</evidence>
<reference evidence="10 11" key="1">
    <citation type="submission" date="2020-08" db="EMBL/GenBank/DDBJ databases">
        <title>Genome sequence of Erysipelothrix inopinata DSM 15511T.</title>
        <authorList>
            <person name="Hyun D.-W."/>
            <person name="Bae J.-W."/>
        </authorList>
    </citation>
    <scope>NUCLEOTIDE SEQUENCE [LARGE SCALE GENOMIC DNA]</scope>
    <source>
        <strain evidence="10 11">DSM 15511</strain>
    </source>
</reference>
<dbReference type="InterPro" id="IPR016032">
    <property type="entry name" value="Sig_transdc_resp-reg_C-effctor"/>
</dbReference>
<dbReference type="InterPro" id="IPR011006">
    <property type="entry name" value="CheY-like_superfamily"/>
</dbReference>
<evidence type="ECO:0000256" key="7">
    <source>
        <dbReference type="PROSITE-ProRule" id="PRU01091"/>
    </source>
</evidence>
<dbReference type="GO" id="GO:0005829">
    <property type="term" value="C:cytosol"/>
    <property type="evidence" value="ECO:0007669"/>
    <property type="project" value="TreeGrafter"/>
</dbReference>
<keyword evidence="5" id="KW-0804">Transcription</keyword>
<feature type="domain" description="OmpR/PhoB-type" evidence="9">
    <location>
        <begin position="121"/>
        <end position="215"/>
    </location>
</feature>
<evidence type="ECO:0000256" key="4">
    <source>
        <dbReference type="ARBA" id="ARBA00023125"/>
    </source>
</evidence>
<feature type="domain" description="Response regulatory" evidence="8">
    <location>
        <begin position="3"/>
        <end position="117"/>
    </location>
</feature>
<evidence type="ECO:0000259" key="9">
    <source>
        <dbReference type="PROSITE" id="PS51755"/>
    </source>
</evidence>
<dbReference type="PANTHER" id="PTHR48111">
    <property type="entry name" value="REGULATOR OF RPOS"/>
    <property type="match status" value="1"/>
</dbReference>
<dbReference type="PANTHER" id="PTHR48111:SF21">
    <property type="entry name" value="DNA-BINDING DUAL MASTER TRANSCRIPTIONAL REGULATOR RPAA"/>
    <property type="match status" value="1"/>
</dbReference>
<dbReference type="SUPFAM" id="SSF46894">
    <property type="entry name" value="C-terminal effector domain of the bipartite response regulators"/>
    <property type="match status" value="1"/>
</dbReference>
<dbReference type="PROSITE" id="PS50110">
    <property type="entry name" value="RESPONSE_REGULATORY"/>
    <property type="match status" value="1"/>
</dbReference>
<protein>
    <submittedName>
        <fullName evidence="10">Response regulator transcription factor</fullName>
    </submittedName>
</protein>
<dbReference type="RefSeq" id="WP_187534699.1">
    <property type="nucleotide sequence ID" value="NZ_CBCSHU010000013.1"/>
</dbReference>
<dbReference type="CDD" id="cd17574">
    <property type="entry name" value="REC_OmpR"/>
    <property type="match status" value="1"/>
</dbReference>
<proteinExistence type="predicted"/>
<keyword evidence="11" id="KW-1185">Reference proteome</keyword>
<sequence length="216" mass="24541">MVKILYLEDEKAIQEVTHEYLKTLNYDIDIANDGLEALSHLQKNTYDLAILDIIVPYHSGLEVLEKVTQTSPNTKTIMLTALGSESSQIDAFDRFADDYIIKPFSPTLLLKRVEAILRRSNTGTTQQGLNVLSESFQVYYDGQSLNFTVSEFLIFNAMYSSPKKVFSRSELLDILDPDNLSVNDRVIDAHIKNIRKKSPKVLIKTIIGIGYQYENI</sequence>
<gene>
    <name evidence="10" type="ORF">H9L01_03820</name>
</gene>
<dbReference type="InterPro" id="IPR039420">
    <property type="entry name" value="WalR-like"/>
</dbReference>
<dbReference type="SUPFAM" id="SSF52172">
    <property type="entry name" value="CheY-like"/>
    <property type="match status" value="1"/>
</dbReference>
<dbReference type="GO" id="GO:0000156">
    <property type="term" value="F:phosphorelay response regulator activity"/>
    <property type="evidence" value="ECO:0007669"/>
    <property type="project" value="TreeGrafter"/>
</dbReference>
<dbReference type="InterPro" id="IPR001867">
    <property type="entry name" value="OmpR/PhoB-type_DNA-bd"/>
</dbReference>
<dbReference type="KEGG" id="eio:H9L01_03820"/>
<dbReference type="Gene3D" id="3.40.50.2300">
    <property type="match status" value="1"/>
</dbReference>
<evidence type="ECO:0000256" key="3">
    <source>
        <dbReference type="ARBA" id="ARBA00023015"/>
    </source>
</evidence>
<dbReference type="AlphaFoldDB" id="A0A7G9S0X4"/>
<dbReference type="Proteomes" id="UP000515928">
    <property type="component" value="Chromosome"/>
</dbReference>
<keyword evidence="4 7" id="KW-0238">DNA-binding</keyword>
<dbReference type="SMART" id="SM00862">
    <property type="entry name" value="Trans_reg_C"/>
    <property type="match status" value="1"/>
</dbReference>
<feature type="DNA-binding region" description="OmpR/PhoB-type" evidence="7">
    <location>
        <begin position="121"/>
        <end position="215"/>
    </location>
</feature>
<dbReference type="Gene3D" id="6.10.250.690">
    <property type="match status" value="1"/>
</dbReference>
<evidence type="ECO:0000256" key="2">
    <source>
        <dbReference type="ARBA" id="ARBA00023012"/>
    </source>
</evidence>
<keyword evidence="2" id="KW-0902">Two-component regulatory system</keyword>
<dbReference type="GO" id="GO:0000976">
    <property type="term" value="F:transcription cis-regulatory region binding"/>
    <property type="evidence" value="ECO:0007669"/>
    <property type="project" value="TreeGrafter"/>
</dbReference>
<dbReference type="GO" id="GO:0032993">
    <property type="term" value="C:protein-DNA complex"/>
    <property type="evidence" value="ECO:0007669"/>
    <property type="project" value="TreeGrafter"/>
</dbReference>
<dbReference type="PROSITE" id="PS51755">
    <property type="entry name" value="OMPR_PHOB"/>
    <property type="match status" value="1"/>
</dbReference>
<name>A0A7G9S0X4_9FIRM</name>
<keyword evidence="1 6" id="KW-0597">Phosphoprotein</keyword>
<evidence type="ECO:0000313" key="11">
    <source>
        <dbReference type="Proteomes" id="UP000515928"/>
    </source>
</evidence>
<evidence type="ECO:0000256" key="5">
    <source>
        <dbReference type="ARBA" id="ARBA00023163"/>
    </source>
</evidence>